<dbReference type="PROSITE" id="PS51318">
    <property type="entry name" value="TAT"/>
    <property type="match status" value="1"/>
</dbReference>
<keyword evidence="1" id="KW-0408">Iron</keyword>
<dbReference type="SUPFAM" id="SSF56524">
    <property type="entry name" value="Oxidoreductase molybdopterin-binding domain"/>
    <property type="match status" value="1"/>
</dbReference>
<dbReference type="Proteomes" id="UP000434052">
    <property type="component" value="Unassembled WGS sequence"/>
</dbReference>
<dbReference type="InterPro" id="IPR006311">
    <property type="entry name" value="TAT_signal"/>
</dbReference>
<evidence type="ECO:0000259" key="2">
    <source>
        <dbReference type="Pfam" id="PF00174"/>
    </source>
</evidence>
<protein>
    <submittedName>
        <fullName evidence="3">Molybdopterin-binding oxidoreductase</fullName>
    </submittedName>
</protein>
<feature type="domain" description="Oxidoreductase molybdopterin-binding" evidence="2">
    <location>
        <begin position="62"/>
        <end position="213"/>
    </location>
</feature>
<keyword evidence="1" id="KW-0479">Metal-binding</keyword>
<organism evidence="3 4">
    <name type="scientific">Oceanidesulfovibrio marinus</name>
    <dbReference type="NCBI Taxonomy" id="370038"/>
    <lineage>
        <taxon>Bacteria</taxon>
        <taxon>Pseudomonadati</taxon>
        <taxon>Thermodesulfobacteriota</taxon>
        <taxon>Desulfovibrionia</taxon>
        <taxon>Desulfovibrionales</taxon>
        <taxon>Desulfovibrionaceae</taxon>
        <taxon>Oceanidesulfovibrio</taxon>
    </lineage>
</organism>
<evidence type="ECO:0000256" key="1">
    <source>
        <dbReference type="ARBA" id="ARBA00023014"/>
    </source>
</evidence>
<evidence type="ECO:0000313" key="4">
    <source>
        <dbReference type="Proteomes" id="UP000434052"/>
    </source>
</evidence>
<dbReference type="EMBL" id="QMIF01000020">
    <property type="protein sequence ID" value="TVM30683.1"/>
    <property type="molecule type" value="Genomic_DNA"/>
</dbReference>
<gene>
    <name evidence="3" type="ORF">DQK91_20190</name>
</gene>
<dbReference type="PANTHER" id="PTHR43032">
    <property type="entry name" value="PROTEIN-METHIONINE-SULFOXIDE REDUCTASE"/>
    <property type="match status" value="1"/>
</dbReference>
<dbReference type="OrthoDB" id="9778777at2"/>
<dbReference type="Pfam" id="PF00174">
    <property type="entry name" value="Oxidored_molyb"/>
    <property type="match status" value="1"/>
</dbReference>
<dbReference type="InterPro" id="IPR036374">
    <property type="entry name" value="OxRdtase_Mopterin-bd_sf"/>
</dbReference>
<accession>A0A6P1ZAR2</accession>
<proteinExistence type="predicted"/>
<sequence length="239" mass="26816">MPYTLNRRRALQLLGCAAAIAVSAPRRVWAFVVQAFRTRTVEHGTFTFDPAAGKVRYGDGREEDYALTIGGLVDEPITLTYAQLLALPQTRQTSDFHCVEGWSVLDVHWSGVTFKDLLATVSPKPEARYVVFHSLGETGYNSSGVDHYMESFPIDWLLNRELGYLFALGLDGAPLPKDRGAPARVVCPYDLAYKSIKFVTRMELTAEKQPGWWTLANPIYPWRAPVPARRLRTAMPPRS</sequence>
<evidence type="ECO:0000313" key="3">
    <source>
        <dbReference type="EMBL" id="TVM30683.1"/>
    </source>
</evidence>
<keyword evidence="1" id="KW-0411">Iron-sulfur</keyword>
<dbReference type="Gene3D" id="3.90.420.10">
    <property type="entry name" value="Oxidoreductase, molybdopterin-binding domain"/>
    <property type="match status" value="1"/>
</dbReference>
<comment type="caution">
    <text evidence="3">The sequence shown here is derived from an EMBL/GenBank/DDBJ whole genome shotgun (WGS) entry which is preliminary data.</text>
</comment>
<reference evidence="3 4" key="1">
    <citation type="submission" date="2018-06" db="EMBL/GenBank/DDBJ databases">
        <title>Complete genome of Desulfovibrio marinus P48SEP.</title>
        <authorList>
            <person name="Crispim J.S."/>
            <person name="Vidigal P.M.P."/>
            <person name="Silva L.C.F."/>
            <person name="Araujo L.C."/>
            <person name="Laguardia C.N."/>
            <person name="Dias R.S."/>
            <person name="Sousa M.P."/>
            <person name="Paula S.O."/>
            <person name="Silva C."/>
        </authorList>
    </citation>
    <scope>NUCLEOTIDE SEQUENCE [LARGE SCALE GENOMIC DNA]</scope>
    <source>
        <strain evidence="3 4">P48SEP</strain>
    </source>
</reference>
<dbReference type="GO" id="GO:0051536">
    <property type="term" value="F:iron-sulfur cluster binding"/>
    <property type="evidence" value="ECO:0007669"/>
    <property type="project" value="UniProtKB-KW"/>
</dbReference>
<name>A0A6P1ZAR2_9BACT</name>
<dbReference type="RefSeq" id="WP_144307220.1">
    <property type="nucleotide sequence ID" value="NZ_QMIF01000020.1"/>
</dbReference>
<dbReference type="InterPro" id="IPR000572">
    <property type="entry name" value="OxRdtase_Mopterin-bd_dom"/>
</dbReference>
<dbReference type="AlphaFoldDB" id="A0A6P1ZAR2"/>
<dbReference type="PANTHER" id="PTHR43032:SF4">
    <property type="entry name" value="OXIDOREDUCTASE MOLYBDOPTERIN-BINDING DOMAIN-CONTAINING PROTEIN"/>
    <property type="match status" value="1"/>
</dbReference>